<dbReference type="InterPro" id="IPR006827">
    <property type="entry name" value="Lant_deHydtase_N"/>
</dbReference>
<dbReference type="InterPro" id="IPR023809">
    <property type="entry name" value="Thiopep_bacteriocin_synth_dom"/>
</dbReference>
<comment type="caution">
    <text evidence="3">The sequence shown here is derived from an EMBL/GenBank/DDBJ whole genome shotgun (WGS) entry which is preliminary data.</text>
</comment>
<evidence type="ECO:0000259" key="1">
    <source>
        <dbReference type="Pfam" id="PF04738"/>
    </source>
</evidence>
<dbReference type="AlphaFoldDB" id="A0A316GZN0"/>
<dbReference type="Pfam" id="PF04738">
    <property type="entry name" value="Lant_dehydr_N"/>
    <property type="match status" value="1"/>
</dbReference>
<name>A0A316GZN0_9SPHI</name>
<organism evidence="3 4">
    <name type="scientific">Mucilaginibacter oryzae</name>
    <dbReference type="NCBI Taxonomy" id="468058"/>
    <lineage>
        <taxon>Bacteria</taxon>
        <taxon>Pseudomonadati</taxon>
        <taxon>Bacteroidota</taxon>
        <taxon>Sphingobacteriia</taxon>
        <taxon>Sphingobacteriales</taxon>
        <taxon>Sphingobacteriaceae</taxon>
        <taxon>Mucilaginibacter</taxon>
    </lineage>
</organism>
<evidence type="ECO:0000313" key="3">
    <source>
        <dbReference type="EMBL" id="PWK70837.1"/>
    </source>
</evidence>
<feature type="domain" description="Lantibiotic dehydratase N-terminal" evidence="1">
    <location>
        <begin position="33"/>
        <end position="648"/>
    </location>
</feature>
<accession>A0A316GZN0</accession>
<dbReference type="RefSeq" id="WP_109609877.1">
    <property type="nucleotide sequence ID" value="NZ_QGHA01000014.1"/>
</dbReference>
<dbReference type="Pfam" id="PF14028">
    <property type="entry name" value="Lant_dehydr_C"/>
    <property type="match status" value="1"/>
</dbReference>
<reference evidence="3 4" key="1">
    <citation type="submission" date="2018-05" db="EMBL/GenBank/DDBJ databases">
        <title>Genomic Encyclopedia of Archaeal and Bacterial Type Strains, Phase II (KMG-II): from individual species to whole genera.</title>
        <authorList>
            <person name="Goeker M."/>
        </authorList>
    </citation>
    <scope>NUCLEOTIDE SEQUENCE [LARGE SCALE GENOMIC DNA]</scope>
    <source>
        <strain evidence="3 4">DSM 19975</strain>
    </source>
</reference>
<gene>
    <name evidence="3" type="ORF">LX99_04544</name>
</gene>
<feature type="domain" description="Thiopeptide-type bacteriocin biosynthesis" evidence="2">
    <location>
        <begin position="728"/>
        <end position="989"/>
    </location>
</feature>
<proteinExistence type="predicted"/>
<sequence length="998" mass="115659">MNLSFHQQIFVRTANESFDDFNYDDLRVIIKERRFQHAIFFASETLHSELHQRDFVYDDLPEKVRTSLKKYYNRLCFRATPFGLFASTGIISWGKNHGASVQTLSRSAYIYPDFPLLLNIYRDEATRVHDLQTYLANNTIYRVSNGYRYISFIKDINGNRFQLNSLERNSFLSKILIYGREERTKQQLVQYCVDQGVDSNEAAYFIKQAIDGNLFYQGLVPRHVGEPYFLKLFTLLDRSGMSDSQRMEIIDLFSRPYKQGNIPLMKILEIGRNFRPRHPLNKFYVNSTATFNNCLPEEYQAKIMEGLMCLDRLSSNDQPPALKKFKKDFLARFDKQVVSLANALDPELGIGYADLAAKISDNILLEDLHHEPVYQEGNPTFGPLHQLLVKKLQQAQPYESITLNDNDLDMLPLPNSLFPPSFSVLFQLKGEFVVMEKVGGVSGAALPARFAVFNKDLEAYTNEIVSQEQKINDQVVFAEVSAMIDGKAANVVTRNKTYEHEISILLAPSVESHRNIGLDDLYISVVDDKIILRSRKLNKVIIPRFSSAFNYNRHDLSIFRFLCDLQYQSVKSDFSFSFLKLFPGLSFYPRLVYKFCIISRATWVIGHSELNLIFYSPEPEIACKQLWSQINLATRFTISDQDNEIFFDQKWVGATALFISMIKNKTSLTLKEAILPESTMIKDMNGRSLANEMVACIINRDNVYSPVPAPPTGYPKRIGRGHIPGDEWLYYKLYGAPVTLTKIIEKPLYDLIRKLSRSELLNQWFFIRYYDPMPHLRIRIRLDRKHLGRAIPIFNAIFNKLYQSGALSLIQLDTYSPELERYGIDHYPMVENIFQSSSRCAMKFARHYRNGRIDNFSLGTVLLMVHHILLILSPDLPQRQKITHGIVCRFSEEFIDKPHRVLLNQKFRKCKGLISDALEGAGETKLLNKLEFGLLLNQIRSLNVSLSGESSQMRLSLFTDIIHMHLNRLFMEEQRRQEFVIYYLLEKYYTMMLSRNKS</sequence>
<protein>
    <submittedName>
        <fullName evidence="3">Thiopeptide-type bacteriocin biosynthesis protein</fullName>
    </submittedName>
</protein>
<dbReference type="Proteomes" id="UP000245678">
    <property type="component" value="Unassembled WGS sequence"/>
</dbReference>
<keyword evidence="4" id="KW-1185">Reference proteome</keyword>
<evidence type="ECO:0000259" key="2">
    <source>
        <dbReference type="Pfam" id="PF14028"/>
    </source>
</evidence>
<dbReference type="EMBL" id="QGHA01000014">
    <property type="protein sequence ID" value="PWK70837.1"/>
    <property type="molecule type" value="Genomic_DNA"/>
</dbReference>
<dbReference type="NCBIfam" id="TIGR03891">
    <property type="entry name" value="thiopep_ocin"/>
    <property type="match status" value="1"/>
</dbReference>
<evidence type="ECO:0000313" key="4">
    <source>
        <dbReference type="Proteomes" id="UP000245678"/>
    </source>
</evidence>